<dbReference type="GO" id="GO:0051287">
    <property type="term" value="F:NAD binding"/>
    <property type="evidence" value="ECO:0007669"/>
    <property type="project" value="InterPro"/>
</dbReference>
<evidence type="ECO:0000256" key="5">
    <source>
        <dbReference type="SAM" id="MobiDB-lite"/>
    </source>
</evidence>
<gene>
    <name evidence="8" type="ORF">PPROV_000479400</name>
</gene>
<evidence type="ECO:0000256" key="1">
    <source>
        <dbReference type="ARBA" id="ARBA00005854"/>
    </source>
</evidence>
<dbReference type="Pfam" id="PF00389">
    <property type="entry name" value="2-Hacid_dh"/>
    <property type="match status" value="1"/>
</dbReference>
<feature type="domain" description="D-isomer specific 2-hydroxyacid dehydrogenase NAD-binding" evidence="7">
    <location>
        <begin position="193"/>
        <end position="380"/>
    </location>
</feature>
<dbReference type="InterPro" id="IPR036291">
    <property type="entry name" value="NAD(P)-bd_dom_sf"/>
</dbReference>
<name>A0A830HLY2_9CHLO</name>
<dbReference type="Pfam" id="PF02826">
    <property type="entry name" value="2-Hacid_dh_C"/>
    <property type="match status" value="1"/>
</dbReference>
<dbReference type="Gene3D" id="3.40.50.720">
    <property type="entry name" value="NAD(P)-binding Rossmann-like Domain"/>
    <property type="match status" value="2"/>
</dbReference>
<evidence type="ECO:0000259" key="7">
    <source>
        <dbReference type="Pfam" id="PF02826"/>
    </source>
</evidence>
<sequence>MGCGASKASDGGLPPSRTNATTLRAMHTQLSAEHKRGAAVSEQAEDAPAPEAAPEAPAPAAEEAPAEATPVPVTGDVVRVVVYSSRQYEVELFENTAAEFKQKGINVVLDLIEAPLNVRTASFAKEATAVCAFVNDDVGTETIQFLRNNTSVRIILLRCAGFNNVDLAAAGRCEIAVVRVPEYSPYAVAEHSVALAMSLNRKIHRAYTRNRDLNFSLVGLLGFDMRGKTVGIVGTGKIGIAAANIYLGFGCKVVAQSRSARPELVEKGVEYMSIEELCKVSDIISLHAPLTKGTKYCINRETISVMKDGVMIINTSRGALLETSAALEAIKSGKIGALGLDVYENESDIFFNDHTGEILEDDVFTRLVNYPNVLVTGHQGFLTREAISSICAQTLGNLQEFVTAKESGTAFADLKLKNGIVATDVEIAEDRTKMASRAWGALKRLQTLRMYYDSHPDDTW</sequence>
<dbReference type="InterPro" id="IPR029753">
    <property type="entry name" value="D-isomer_DH_CS"/>
</dbReference>
<dbReference type="PROSITE" id="PS00671">
    <property type="entry name" value="D_2_HYDROXYACID_DH_3"/>
    <property type="match status" value="1"/>
</dbReference>
<proteinExistence type="inferred from homology"/>
<reference evidence="8" key="1">
    <citation type="submission" date="2020-10" db="EMBL/GenBank/DDBJ databases">
        <title>Unveiling of a novel bifunctional photoreceptor, Dualchrome1, isolated from a cosmopolitan green alga.</title>
        <authorList>
            <person name="Suzuki S."/>
            <person name="Kawachi M."/>
        </authorList>
    </citation>
    <scope>NUCLEOTIDE SEQUENCE</scope>
    <source>
        <strain evidence="8">NIES 2893</strain>
    </source>
</reference>
<evidence type="ECO:0000313" key="8">
    <source>
        <dbReference type="EMBL" id="GHP06047.1"/>
    </source>
</evidence>
<evidence type="ECO:0000313" key="9">
    <source>
        <dbReference type="Proteomes" id="UP000660262"/>
    </source>
</evidence>
<comment type="caution">
    <text evidence="8">The sequence shown here is derived from an EMBL/GenBank/DDBJ whole genome shotgun (WGS) entry which is preliminary data.</text>
</comment>
<evidence type="ECO:0008006" key="10">
    <source>
        <dbReference type="Google" id="ProtNLM"/>
    </source>
</evidence>
<accession>A0A830HLY2</accession>
<evidence type="ECO:0000256" key="4">
    <source>
        <dbReference type="RuleBase" id="RU003719"/>
    </source>
</evidence>
<feature type="domain" description="D-isomer specific 2-hydroxyacid dehydrogenase catalytic" evidence="6">
    <location>
        <begin position="80"/>
        <end position="406"/>
    </location>
</feature>
<evidence type="ECO:0000256" key="3">
    <source>
        <dbReference type="ARBA" id="ARBA00023027"/>
    </source>
</evidence>
<comment type="similarity">
    <text evidence="1 4">Belongs to the D-isomer specific 2-hydroxyacid dehydrogenase family.</text>
</comment>
<dbReference type="AlphaFoldDB" id="A0A830HLY2"/>
<dbReference type="InterPro" id="IPR006139">
    <property type="entry name" value="D-isomer_2_OHA_DH_cat_dom"/>
</dbReference>
<feature type="compositionally biased region" description="Low complexity" evidence="5">
    <location>
        <begin position="46"/>
        <end position="69"/>
    </location>
</feature>
<evidence type="ECO:0000256" key="2">
    <source>
        <dbReference type="ARBA" id="ARBA00023002"/>
    </source>
</evidence>
<dbReference type="SUPFAM" id="SSF51735">
    <property type="entry name" value="NAD(P)-binding Rossmann-fold domains"/>
    <property type="match status" value="1"/>
</dbReference>
<dbReference type="EMBL" id="BNJQ01000011">
    <property type="protein sequence ID" value="GHP06047.1"/>
    <property type="molecule type" value="Genomic_DNA"/>
</dbReference>
<dbReference type="GO" id="GO:0016616">
    <property type="term" value="F:oxidoreductase activity, acting on the CH-OH group of donors, NAD or NADP as acceptor"/>
    <property type="evidence" value="ECO:0007669"/>
    <property type="project" value="InterPro"/>
</dbReference>
<dbReference type="InterPro" id="IPR058205">
    <property type="entry name" value="D-LDH-like"/>
</dbReference>
<dbReference type="CDD" id="cd12183">
    <property type="entry name" value="LDH_like_2"/>
    <property type="match status" value="1"/>
</dbReference>
<protein>
    <recommendedName>
        <fullName evidence="10">D-lactate dehydrogenase</fullName>
    </recommendedName>
</protein>
<dbReference type="Proteomes" id="UP000660262">
    <property type="component" value="Unassembled WGS sequence"/>
</dbReference>
<dbReference type="PANTHER" id="PTHR43026">
    <property type="entry name" value="2-HYDROXYACID DEHYDROGENASE HOMOLOG 1-RELATED"/>
    <property type="match status" value="1"/>
</dbReference>
<dbReference type="PANTHER" id="PTHR43026:SF1">
    <property type="entry name" value="2-HYDROXYACID DEHYDROGENASE HOMOLOG 1-RELATED"/>
    <property type="match status" value="1"/>
</dbReference>
<organism evidence="8 9">
    <name type="scientific">Pycnococcus provasolii</name>
    <dbReference type="NCBI Taxonomy" id="41880"/>
    <lineage>
        <taxon>Eukaryota</taxon>
        <taxon>Viridiplantae</taxon>
        <taxon>Chlorophyta</taxon>
        <taxon>Pseudoscourfieldiophyceae</taxon>
        <taxon>Pseudoscourfieldiales</taxon>
        <taxon>Pycnococcaceae</taxon>
        <taxon>Pycnococcus</taxon>
    </lineage>
</organism>
<evidence type="ECO:0000259" key="6">
    <source>
        <dbReference type="Pfam" id="PF00389"/>
    </source>
</evidence>
<dbReference type="SUPFAM" id="SSF52283">
    <property type="entry name" value="Formate/glycerate dehydrogenase catalytic domain-like"/>
    <property type="match status" value="1"/>
</dbReference>
<feature type="region of interest" description="Disordered" evidence="5">
    <location>
        <begin position="1"/>
        <end position="69"/>
    </location>
</feature>
<keyword evidence="3" id="KW-0520">NAD</keyword>
<keyword evidence="2 4" id="KW-0560">Oxidoreductase</keyword>
<keyword evidence="9" id="KW-1185">Reference proteome</keyword>
<dbReference type="OrthoDB" id="298012at2759"/>
<dbReference type="InterPro" id="IPR006140">
    <property type="entry name" value="D-isomer_DH_NAD-bd"/>
</dbReference>